<organism evidence="1 2">
    <name type="scientific">Trypanosoma conorhini</name>
    <dbReference type="NCBI Taxonomy" id="83891"/>
    <lineage>
        <taxon>Eukaryota</taxon>
        <taxon>Discoba</taxon>
        <taxon>Euglenozoa</taxon>
        <taxon>Kinetoplastea</taxon>
        <taxon>Metakinetoplastina</taxon>
        <taxon>Trypanosomatida</taxon>
        <taxon>Trypanosomatidae</taxon>
        <taxon>Trypanosoma</taxon>
    </lineage>
</organism>
<sequence>MAHVTHGRWCIFTAGASSRRLSARSITASGPLLTPRRTFSCGGVRGRMPVAWHEGEAFSAAMTDDAVALLIARARCNEGAEQLPGKRRTTNHAPPRYAGWPWWRALVAPCARTPPARGPCNPAEYATQ</sequence>
<dbReference type="GeneID" id="40315939"/>
<keyword evidence="2" id="KW-1185">Reference proteome</keyword>
<evidence type="ECO:0000313" key="2">
    <source>
        <dbReference type="Proteomes" id="UP000284403"/>
    </source>
</evidence>
<reference evidence="1 2" key="1">
    <citation type="journal article" date="2018" name="BMC Genomics">
        <title>Genomic comparison of Trypanosoma conorhini and Trypanosoma rangeli to Trypanosoma cruzi strains of high and low virulence.</title>
        <authorList>
            <person name="Bradwell K.R."/>
            <person name="Koparde V.N."/>
            <person name="Matveyev A.V."/>
            <person name="Serrano M.G."/>
            <person name="Alves J.M."/>
            <person name="Parikh H."/>
            <person name="Huang B."/>
            <person name="Lee V."/>
            <person name="Espinosa-Alvarez O."/>
            <person name="Ortiz P.A."/>
            <person name="Costa-Martins A.G."/>
            <person name="Teixeira M.M."/>
            <person name="Buck G.A."/>
        </authorList>
    </citation>
    <scope>NUCLEOTIDE SEQUENCE [LARGE SCALE GENOMIC DNA]</scope>
    <source>
        <strain evidence="1 2">025E</strain>
    </source>
</reference>
<name>A0A422Q542_9TRYP</name>
<protein>
    <submittedName>
        <fullName evidence="1">Uncharacterized protein</fullName>
    </submittedName>
</protein>
<proteinExistence type="predicted"/>
<gene>
    <name evidence="1" type="ORF">Tco025E_02328</name>
</gene>
<dbReference type="EMBL" id="MKKU01000091">
    <property type="protein sequence ID" value="RNF25095.1"/>
    <property type="molecule type" value="Genomic_DNA"/>
</dbReference>
<comment type="caution">
    <text evidence="1">The sequence shown here is derived from an EMBL/GenBank/DDBJ whole genome shotgun (WGS) entry which is preliminary data.</text>
</comment>
<dbReference type="RefSeq" id="XP_029230620.1">
    <property type="nucleotide sequence ID" value="XM_029369256.1"/>
</dbReference>
<dbReference type="AlphaFoldDB" id="A0A422Q542"/>
<dbReference type="Proteomes" id="UP000284403">
    <property type="component" value="Unassembled WGS sequence"/>
</dbReference>
<accession>A0A422Q542</accession>
<evidence type="ECO:0000313" key="1">
    <source>
        <dbReference type="EMBL" id="RNF25095.1"/>
    </source>
</evidence>